<dbReference type="AlphaFoldDB" id="A0A2K9LP07"/>
<evidence type="ECO:0000259" key="4">
    <source>
        <dbReference type="Pfam" id="PF01464"/>
    </source>
</evidence>
<dbReference type="InterPro" id="IPR000189">
    <property type="entry name" value="Transglyc_AS"/>
</dbReference>
<dbReference type="Pfam" id="PF01464">
    <property type="entry name" value="SLT"/>
    <property type="match status" value="1"/>
</dbReference>
<evidence type="ECO:0000256" key="3">
    <source>
        <dbReference type="SAM" id="SignalP"/>
    </source>
</evidence>
<dbReference type="Pfam" id="PF14718">
    <property type="entry name" value="SLT_L"/>
    <property type="match status" value="1"/>
</dbReference>
<feature type="chain" id="PRO_5014817445" description="Lytic murein transglycosylase" evidence="3">
    <location>
        <begin position="16"/>
        <end position="700"/>
    </location>
</feature>
<dbReference type="GO" id="GO:0004553">
    <property type="term" value="F:hydrolase activity, hydrolyzing O-glycosyl compounds"/>
    <property type="evidence" value="ECO:0007669"/>
    <property type="project" value="InterPro"/>
</dbReference>
<dbReference type="Gene3D" id="1.10.1240.20">
    <property type="entry name" value="Lytic transglycosylase, superhelical linker domain"/>
    <property type="match status" value="1"/>
</dbReference>
<dbReference type="Proteomes" id="UP000235116">
    <property type="component" value="Chromosome"/>
</dbReference>
<dbReference type="KEGG" id="kak:Kalk_16910"/>
<feature type="domain" description="Transglycosylase SLT" evidence="4">
    <location>
        <begin position="532"/>
        <end position="638"/>
    </location>
</feature>
<feature type="domain" description="Lytic transglycosylase superhelical linker" evidence="5">
    <location>
        <begin position="457"/>
        <end position="521"/>
    </location>
</feature>
<evidence type="ECO:0000256" key="1">
    <source>
        <dbReference type="ARBA" id="ARBA00007734"/>
    </source>
</evidence>
<evidence type="ECO:0008006" key="8">
    <source>
        <dbReference type="Google" id="ProtNLM"/>
    </source>
</evidence>
<dbReference type="GO" id="GO:0042597">
    <property type="term" value="C:periplasmic space"/>
    <property type="evidence" value="ECO:0007669"/>
    <property type="project" value="InterPro"/>
</dbReference>
<evidence type="ECO:0000256" key="2">
    <source>
        <dbReference type="ARBA" id="ARBA00022729"/>
    </source>
</evidence>
<keyword evidence="7" id="KW-1185">Reference proteome</keyword>
<dbReference type="Gene3D" id="1.25.20.10">
    <property type="entry name" value="Bacterial muramidases"/>
    <property type="match status" value="1"/>
</dbReference>
<dbReference type="InterPro" id="IPR008939">
    <property type="entry name" value="Lytic_TGlycosylase_superhlx_U"/>
</dbReference>
<dbReference type="SUPFAM" id="SSF53955">
    <property type="entry name" value="Lysozyme-like"/>
    <property type="match status" value="1"/>
</dbReference>
<dbReference type="PANTHER" id="PTHR37423:SF5">
    <property type="entry name" value="SOLUBLE LYTIC MUREIN TRANSGLYCOSYLASE"/>
    <property type="match status" value="1"/>
</dbReference>
<keyword evidence="2 3" id="KW-0732">Signal</keyword>
<dbReference type="InterPro" id="IPR023346">
    <property type="entry name" value="Lysozyme-like_dom_sf"/>
</dbReference>
<dbReference type="InterPro" id="IPR008258">
    <property type="entry name" value="Transglycosylase_SLT_dom_1"/>
</dbReference>
<dbReference type="PANTHER" id="PTHR37423">
    <property type="entry name" value="SOLUBLE LYTIC MUREIN TRANSGLYCOSYLASE-RELATED"/>
    <property type="match status" value="1"/>
</dbReference>
<dbReference type="GO" id="GO:0008933">
    <property type="term" value="F:peptidoglycan lytic transglycosylase activity"/>
    <property type="evidence" value="ECO:0007669"/>
    <property type="project" value="InterPro"/>
</dbReference>
<dbReference type="SUPFAM" id="SSF48435">
    <property type="entry name" value="Bacterial muramidases"/>
    <property type="match status" value="2"/>
</dbReference>
<organism evidence="6 7">
    <name type="scientific">Ketobacter alkanivorans</name>
    <dbReference type="NCBI Taxonomy" id="1917421"/>
    <lineage>
        <taxon>Bacteria</taxon>
        <taxon>Pseudomonadati</taxon>
        <taxon>Pseudomonadota</taxon>
        <taxon>Gammaproteobacteria</taxon>
        <taxon>Pseudomonadales</taxon>
        <taxon>Ketobacteraceae</taxon>
        <taxon>Ketobacter</taxon>
    </lineage>
</organism>
<evidence type="ECO:0000313" key="7">
    <source>
        <dbReference type="Proteomes" id="UP000235116"/>
    </source>
</evidence>
<dbReference type="Gene3D" id="1.10.530.10">
    <property type="match status" value="1"/>
</dbReference>
<dbReference type="GO" id="GO:0000270">
    <property type="term" value="P:peptidoglycan metabolic process"/>
    <property type="evidence" value="ECO:0007669"/>
    <property type="project" value="InterPro"/>
</dbReference>
<dbReference type="CDD" id="cd13401">
    <property type="entry name" value="Slt70-like"/>
    <property type="match status" value="1"/>
</dbReference>
<dbReference type="InterPro" id="IPR037061">
    <property type="entry name" value="Lytic_TGlycoase_superhlx_L_sf"/>
</dbReference>
<accession>A0A2K9LP07</accession>
<gene>
    <name evidence="6" type="ORF">Kalk_16910</name>
</gene>
<proteinExistence type="inferred from homology"/>
<name>A0A2K9LP07_9GAMM</name>
<dbReference type="EMBL" id="CP022684">
    <property type="protein sequence ID" value="AUM14003.1"/>
    <property type="molecule type" value="Genomic_DNA"/>
</dbReference>
<sequence>MVLFWVCMASSLCHANYALSLQANQEAAWEAQRQHYTNTLKLLTKGQRKRFQEEAETLRDYPLYPYLKYKEYSRYISSVDKEELDEFITEFSDSPTASWLRRRWVKNLADQKDWDTFLQEYRLGQYSSEFDCYYYWAQYKVGDRLEAFAGARRLWLVGDSQDRACDPLFEVWKTTGEMDGALAWERTAMAMANRKLQLARYLENHLPKELKPLSREWRDLYRDPRRLKYIKRYQKWGDDARPMLVTAFSRLIRKDEELAQKLWPTYQSAFNFSAAERAKVANEFASVLAIRKKDNAEFWLSQAAQYGSDDELIPLGIRHALYEQDWPRLKLWLALLGEKEANEEGWRYWLSRAEQKLGPIDAERLPKIRIDQYHVDIISFQQRFSQALYNKDQFLDLLPPSVVASKFMPHQPEQRLQALSKHRNYYGFLASERLKQPLDLNIKPTQVTEEALNQLIALPAVQRARELHLMNEQPLARSEWEHLIRRSDEQQRSVMAHLAFIWGWHHPAIRAAYDSDAYNNLEIRFPTAYESVVNKYASQSGLELDWVFSLIRQESAFSAQARSPVGAMGMMQIMPRTAQQLSRDLGMPSPSTRDMLTPDTNVRLGTHYMRQLQQRFNGNIILATAAYNAGPHRAQAWQPEFLPVSGDIWVETIPFHETRNYVKNILTYQAIYRHHLGKEVKLSNALKLIPAKKMQATAMR</sequence>
<dbReference type="GO" id="GO:0016020">
    <property type="term" value="C:membrane"/>
    <property type="evidence" value="ECO:0007669"/>
    <property type="project" value="InterPro"/>
</dbReference>
<protein>
    <recommendedName>
        <fullName evidence="8">Lytic murein transglycosylase</fullName>
    </recommendedName>
</protein>
<comment type="similarity">
    <text evidence="1">Belongs to the transglycosylase Slt family.</text>
</comment>
<dbReference type="PROSITE" id="PS00922">
    <property type="entry name" value="TRANSGLYCOSYLASE"/>
    <property type="match status" value="1"/>
</dbReference>
<evidence type="ECO:0000259" key="5">
    <source>
        <dbReference type="Pfam" id="PF14718"/>
    </source>
</evidence>
<evidence type="ECO:0000313" key="6">
    <source>
        <dbReference type="EMBL" id="AUM14003.1"/>
    </source>
</evidence>
<feature type="signal peptide" evidence="3">
    <location>
        <begin position="1"/>
        <end position="15"/>
    </location>
</feature>
<reference evidence="7" key="1">
    <citation type="submission" date="2017-08" db="EMBL/GenBank/DDBJ databases">
        <title>Direct submision.</title>
        <authorList>
            <person name="Kim S.-J."/>
            <person name="Rhee S.-K."/>
        </authorList>
    </citation>
    <scope>NUCLEOTIDE SEQUENCE [LARGE SCALE GENOMIC DNA]</scope>
    <source>
        <strain evidence="7">GI5</strain>
    </source>
</reference>
<dbReference type="InterPro" id="IPR012289">
    <property type="entry name" value="Lytic_TGlycosylase_superhlx_L"/>
</dbReference>